<evidence type="ECO:0000256" key="2">
    <source>
        <dbReference type="ARBA" id="ARBA00022737"/>
    </source>
</evidence>
<evidence type="ECO:0000313" key="9">
    <source>
        <dbReference type="Proteomes" id="UP001396334"/>
    </source>
</evidence>
<evidence type="ECO:0000256" key="4">
    <source>
        <dbReference type="ARBA" id="ARBA00023125"/>
    </source>
</evidence>
<keyword evidence="3" id="KW-0805">Transcription regulation</keyword>
<comment type="subcellular location">
    <subcellularLocation>
        <location evidence="1">Nucleus</location>
    </subcellularLocation>
</comment>
<sequence>MTQSFSMARRTSFFKILIFDFLTRLQIPPAFVRNLEKNLLEKLPQKSTLETGDGRFWHVGVEKIDDNLCFKNGWKQFVQQNSLKMGDLLVFNYLGNFRFELEFYGRNCCRKRVETTAGEPMPEYRQRPIRNVRKKNVRNLNYVQRRGEGGSKLVNDCSSGKAGEVVYIEISDSDDETVDGESLFGQRENLKKTSGLETAQNYSSGYPSFKVTMTHSYLHNSYVNIPKRFMRANGFKRVAMNIKLVVSDRTWVMKMSNRPKYTRFRTGWTGFVKDNRLQEQDVCLFELIDVNDVIVSFRVTIFPYIA</sequence>
<reference evidence="8 9" key="1">
    <citation type="journal article" date="2024" name="G3 (Bethesda)">
        <title>Genome assembly of Hibiscus sabdariffa L. provides insights into metabolisms of medicinal natural products.</title>
        <authorList>
            <person name="Kim T."/>
        </authorList>
    </citation>
    <scope>NUCLEOTIDE SEQUENCE [LARGE SCALE GENOMIC DNA]</scope>
    <source>
        <strain evidence="8">TK-2024</strain>
        <tissue evidence="8">Old leaves</tissue>
    </source>
</reference>
<dbReference type="EMBL" id="JBBPBN010000112">
    <property type="protein sequence ID" value="KAK8978478.1"/>
    <property type="molecule type" value="Genomic_DNA"/>
</dbReference>
<comment type="caution">
    <text evidence="8">The sequence shown here is derived from an EMBL/GenBank/DDBJ whole genome shotgun (WGS) entry which is preliminary data.</text>
</comment>
<dbReference type="Pfam" id="PF02362">
    <property type="entry name" value="B3"/>
    <property type="match status" value="2"/>
</dbReference>
<name>A0ABR2NQM9_9ROSI</name>
<dbReference type="InterPro" id="IPR003340">
    <property type="entry name" value="B3_DNA-bd"/>
</dbReference>
<dbReference type="SMART" id="SM01019">
    <property type="entry name" value="B3"/>
    <property type="match status" value="2"/>
</dbReference>
<dbReference type="CDD" id="cd10017">
    <property type="entry name" value="B3_DNA"/>
    <property type="match status" value="2"/>
</dbReference>
<evidence type="ECO:0000256" key="6">
    <source>
        <dbReference type="ARBA" id="ARBA00023242"/>
    </source>
</evidence>
<dbReference type="InterPro" id="IPR015300">
    <property type="entry name" value="DNA-bd_pseudobarrel_sf"/>
</dbReference>
<dbReference type="PANTHER" id="PTHR31674:SF62">
    <property type="entry name" value="B3 DOMAIN-CONTAINING PROTEIN REM14-RELATED"/>
    <property type="match status" value="1"/>
</dbReference>
<keyword evidence="6" id="KW-0539">Nucleus</keyword>
<evidence type="ECO:0000256" key="5">
    <source>
        <dbReference type="ARBA" id="ARBA00023163"/>
    </source>
</evidence>
<protein>
    <recommendedName>
        <fullName evidence="7">TF-B3 domain-containing protein</fullName>
    </recommendedName>
</protein>
<dbReference type="Proteomes" id="UP001396334">
    <property type="component" value="Unassembled WGS sequence"/>
</dbReference>
<evidence type="ECO:0000259" key="7">
    <source>
        <dbReference type="PROSITE" id="PS50863"/>
    </source>
</evidence>
<dbReference type="Gene3D" id="2.40.330.10">
    <property type="entry name" value="DNA-binding pseudobarrel domain"/>
    <property type="match status" value="2"/>
</dbReference>
<dbReference type="PROSITE" id="PS50863">
    <property type="entry name" value="B3"/>
    <property type="match status" value="2"/>
</dbReference>
<proteinExistence type="predicted"/>
<keyword evidence="4" id="KW-0238">DNA-binding</keyword>
<accession>A0ABR2NQM9</accession>
<keyword evidence="9" id="KW-1185">Reference proteome</keyword>
<keyword evidence="5" id="KW-0804">Transcription</keyword>
<keyword evidence="2" id="KW-0677">Repeat</keyword>
<evidence type="ECO:0000313" key="8">
    <source>
        <dbReference type="EMBL" id="KAK8978478.1"/>
    </source>
</evidence>
<dbReference type="InterPro" id="IPR039218">
    <property type="entry name" value="REM_fam"/>
</dbReference>
<organism evidence="8 9">
    <name type="scientific">Hibiscus sabdariffa</name>
    <name type="common">roselle</name>
    <dbReference type="NCBI Taxonomy" id="183260"/>
    <lineage>
        <taxon>Eukaryota</taxon>
        <taxon>Viridiplantae</taxon>
        <taxon>Streptophyta</taxon>
        <taxon>Embryophyta</taxon>
        <taxon>Tracheophyta</taxon>
        <taxon>Spermatophyta</taxon>
        <taxon>Magnoliopsida</taxon>
        <taxon>eudicotyledons</taxon>
        <taxon>Gunneridae</taxon>
        <taxon>Pentapetalae</taxon>
        <taxon>rosids</taxon>
        <taxon>malvids</taxon>
        <taxon>Malvales</taxon>
        <taxon>Malvaceae</taxon>
        <taxon>Malvoideae</taxon>
        <taxon>Hibiscus</taxon>
    </lineage>
</organism>
<feature type="domain" description="TF-B3" evidence="7">
    <location>
        <begin position="10"/>
        <end position="107"/>
    </location>
</feature>
<gene>
    <name evidence="8" type="ORF">V6N11_008788</name>
</gene>
<feature type="domain" description="TF-B3" evidence="7">
    <location>
        <begin position="208"/>
        <end position="305"/>
    </location>
</feature>
<dbReference type="PANTHER" id="PTHR31674">
    <property type="entry name" value="B3 DOMAIN-CONTAINING PROTEIN REM-LIKE 3-RELATED"/>
    <property type="match status" value="1"/>
</dbReference>
<evidence type="ECO:0000256" key="3">
    <source>
        <dbReference type="ARBA" id="ARBA00023015"/>
    </source>
</evidence>
<dbReference type="SUPFAM" id="SSF101936">
    <property type="entry name" value="DNA-binding pseudobarrel domain"/>
    <property type="match status" value="2"/>
</dbReference>
<evidence type="ECO:0000256" key="1">
    <source>
        <dbReference type="ARBA" id="ARBA00004123"/>
    </source>
</evidence>